<reference evidence="1 2" key="1">
    <citation type="submission" date="2020-03" db="EMBL/GenBank/DDBJ databases">
        <title>Isolation and identification of active actinomycetes.</title>
        <authorList>
            <person name="Sun X."/>
        </authorList>
    </citation>
    <scope>NUCLEOTIDE SEQUENCE [LARGE SCALE GENOMIC DNA]</scope>
    <source>
        <strain evidence="1 2">NEAU-D13</strain>
    </source>
</reference>
<protein>
    <submittedName>
        <fullName evidence="1">Uncharacterized protein</fullName>
    </submittedName>
</protein>
<gene>
    <name evidence="1" type="ORF">G7043_30520</name>
</gene>
<dbReference type="AlphaFoldDB" id="A0A7C9RUR4"/>
<organism evidence="1 2">
    <name type="scientific">Lentzea alba</name>
    <dbReference type="NCBI Taxonomy" id="2714351"/>
    <lineage>
        <taxon>Bacteria</taxon>
        <taxon>Bacillati</taxon>
        <taxon>Actinomycetota</taxon>
        <taxon>Actinomycetes</taxon>
        <taxon>Pseudonocardiales</taxon>
        <taxon>Pseudonocardiaceae</taxon>
        <taxon>Lentzea</taxon>
    </lineage>
</organism>
<keyword evidence="2" id="KW-1185">Reference proteome</keyword>
<name>A0A7C9RUR4_9PSEU</name>
<evidence type="ECO:0000313" key="2">
    <source>
        <dbReference type="Proteomes" id="UP000481360"/>
    </source>
</evidence>
<accession>A0A7C9RUR4</accession>
<evidence type="ECO:0000313" key="1">
    <source>
        <dbReference type="EMBL" id="NGY63264.1"/>
    </source>
</evidence>
<dbReference type="EMBL" id="JAAMPJ010000009">
    <property type="protein sequence ID" value="NGY63264.1"/>
    <property type="molecule type" value="Genomic_DNA"/>
</dbReference>
<sequence length="187" mass="19427">MTSGVAGRFGSTSTSSMRVLVLPTEGGLSMVEISAGQAGAVLPGLLGDPVVARRCALPGLEFWVGDSVPDGEVNRGASLMLMLLLQDVAAGKYELDVVSRARAARQLASTDWAKVIRGTCVVTGLDDAGVVPAPLGEPFWRWLGLVLVEAHDYGKTEAAQVIAACLGLEIDFGPGDPLPGLRGLESR</sequence>
<proteinExistence type="predicted"/>
<comment type="caution">
    <text evidence="1">The sequence shown here is derived from an EMBL/GenBank/DDBJ whole genome shotgun (WGS) entry which is preliminary data.</text>
</comment>
<dbReference type="Proteomes" id="UP000481360">
    <property type="component" value="Unassembled WGS sequence"/>
</dbReference>